<dbReference type="PANTHER" id="PTHR10744:SF1">
    <property type="entry name" value="SMALL RIBOSOMAL SUBUNIT PROTEIN US17M"/>
    <property type="match status" value="1"/>
</dbReference>
<dbReference type="NCBIfam" id="TIGR03635">
    <property type="entry name" value="uS17_bact"/>
    <property type="match status" value="1"/>
</dbReference>
<dbReference type="GO" id="GO:0003735">
    <property type="term" value="F:structural constituent of ribosome"/>
    <property type="evidence" value="ECO:0007669"/>
    <property type="project" value="UniProtKB-UniRule"/>
</dbReference>
<dbReference type="InterPro" id="IPR000266">
    <property type="entry name" value="Ribosomal_uS17"/>
</dbReference>
<sequence length="76" mass="9027">MDTPQRQFKGIVVKDKMEKTIVVRVDRVTVHPKYGKRIRSSNTFKVHDEKNAYHVGDKVTFVECRPLSKEKRWRVV</sequence>
<dbReference type="SUPFAM" id="SSF50249">
    <property type="entry name" value="Nucleic acid-binding proteins"/>
    <property type="match status" value="1"/>
</dbReference>
<reference evidence="7 8" key="1">
    <citation type="journal article" date="2016" name="Nat. Commun.">
        <title>Thousands of microbial genomes shed light on interconnected biogeochemical processes in an aquifer system.</title>
        <authorList>
            <person name="Anantharaman K."/>
            <person name="Brown C.T."/>
            <person name="Hug L.A."/>
            <person name="Sharon I."/>
            <person name="Castelle C.J."/>
            <person name="Probst A.J."/>
            <person name="Thomas B.C."/>
            <person name="Singh A."/>
            <person name="Wilkins M.J."/>
            <person name="Karaoz U."/>
            <person name="Brodie E.L."/>
            <person name="Williams K.H."/>
            <person name="Hubbard S.S."/>
            <person name="Banfield J.F."/>
        </authorList>
    </citation>
    <scope>NUCLEOTIDE SEQUENCE [LARGE SCALE GENOMIC DNA]</scope>
</reference>
<name>A0A1F7VD59_9BACT</name>
<dbReference type="GO" id="GO:0006412">
    <property type="term" value="P:translation"/>
    <property type="evidence" value="ECO:0007669"/>
    <property type="project" value="UniProtKB-UniRule"/>
</dbReference>
<evidence type="ECO:0000256" key="4">
    <source>
        <dbReference type="ARBA" id="ARBA00022980"/>
    </source>
</evidence>
<keyword evidence="2 6" id="KW-0699">rRNA-binding</keyword>
<evidence type="ECO:0000256" key="2">
    <source>
        <dbReference type="ARBA" id="ARBA00022730"/>
    </source>
</evidence>
<keyword evidence="3 6" id="KW-0694">RNA-binding</keyword>
<dbReference type="GO" id="GO:0019843">
    <property type="term" value="F:rRNA binding"/>
    <property type="evidence" value="ECO:0007669"/>
    <property type="project" value="UniProtKB-UniRule"/>
</dbReference>
<comment type="function">
    <text evidence="6">One of the primary rRNA binding proteins, it binds specifically to the 5'-end of 16S ribosomal RNA.</text>
</comment>
<dbReference type="Pfam" id="PF00366">
    <property type="entry name" value="Ribosomal_S17"/>
    <property type="match status" value="1"/>
</dbReference>
<dbReference type="GO" id="GO:0022627">
    <property type="term" value="C:cytosolic small ribosomal subunit"/>
    <property type="evidence" value="ECO:0007669"/>
    <property type="project" value="UniProtKB-UniRule"/>
</dbReference>
<evidence type="ECO:0000256" key="3">
    <source>
        <dbReference type="ARBA" id="ARBA00022884"/>
    </source>
</evidence>
<accession>A0A1F7VD59</accession>
<dbReference type="HAMAP" id="MF_01345_B">
    <property type="entry name" value="Ribosomal_uS17_B"/>
    <property type="match status" value="1"/>
</dbReference>
<evidence type="ECO:0000313" key="8">
    <source>
        <dbReference type="Proteomes" id="UP000178264"/>
    </source>
</evidence>
<dbReference type="Proteomes" id="UP000178264">
    <property type="component" value="Unassembled WGS sequence"/>
</dbReference>
<protein>
    <recommendedName>
        <fullName evidence="6">Small ribosomal subunit protein uS17</fullName>
    </recommendedName>
</protein>
<gene>
    <name evidence="6" type="primary">rpsQ</name>
    <name evidence="7" type="ORF">A3I42_01230</name>
</gene>
<dbReference type="EMBL" id="MGER01000035">
    <property type="protein sequence ID" value="OGL88373.1"/>
    <property type="molecule type" value="Genomic_DNA"/>
</dbReference>
<dbReference type="NCBIfam" id="NF004123">
    <property type="entry name" value="PRK05610.1"/>
    <property type="match status" value="1"/>
</dbReference>
<dbReference type="PRINTS" id="PR00973">
    <property type="entry name" value="RIBOSOMALS17"/>
</dbReference>
<evidence type="ECO:0000256" key="1">
    <source>
        <dbReference type="ARBA" id="ARBA00010254"/>
    </source>
</evidence>
<keyword evidence="5 6" id="KW-0687">Ribonucleoprotein</keyword>
<dbReference type="InterPro" id="IPR012340">
    <property type="entry name" value="NA-bd_OB-fold"/>
</dbReference>
<comment type="similarity">
    <text evidence="1 6">Belongs to the universal ribosomal protein uS17 family.</text>
</comment>
<comment type="caution">
    <text evidence="7">The sequence shown here is derived from an EMBL/GenBank/DDBJ whole genome shotgun (WGS) entry which is preliminary data.</text>
</comment>
<keyword evidence="4 6" id="KW-0689">Ribosomal protein</keyword>
<organism evidence="7 8">
    <name type="scientific">Candidatus Uhrbacteria bacterium RIFCSPLOWO2_02_FULL_49_11</name>
    <dbReference type="NCBI Taxonomy" id="1802409"/>
    <lineage>
        <taxon>Bacteria</taxon>
        <taxon>Candidatus Uhriibacteriota</taxon>
    </lineage>
</organism>
<dbReference type="AlphaFoldDB" id="A0A1F7VD59"/>
<dbReference type="PANTHER" id="PTHR10744">
    <property type="entry name" value="40S RIBOSOMAL PROTEIN S11 FAMILY MEMBER"/>
    <property type="match status" value="1"/>
</dbReference>
<comment type="subunit">
    <text evidence="6">Part of the 30S ribosomal subunit.</text>
</comment>
<proteinExistence type="inferred from homology"/>
<dbReference type="Gene3D" id="2.40.50.140">
    <property type="entry name" value="Nucleic acid-binding proteins"/>
    <property type="match status" value="1"/>
</dbReference>
<dbReference type="CDD" id="cd00364">
    <property type="entry name" value="Ribosomal_uS17"/>
    <property type="match status" value="1"/>
</dbReference>
<dbReference type="InterPro" id="IPR019984">
    <property type="entry name" value="Ribosomal_uS17_bact/chlr"/>
</dbReference>
<evidence type="ECO:0000256" key="5">
    <source>
        <dbReference type="ARBA" id="ARBA00023274"/>
    </source>
</evidence>
<evidence type="ECO:0000313" key="7">
    <source>
        <dbReference type="EMBL" id="OGL88373.1"/>
    </source>
</evidence>
<evidence type="ECO:0000256" key="6">
    <source>
        <dbReference type="HAMAP-Rule" id="MF_01345"/>
    </source>
</evidence>